<dbReference type="RefSeq" id="WP_229781117.1">
    <property type="nucleotide sequence ID" value="NZ_BMQG01000004.1"/>
</dbReference>
<dbReference type="InterPro" id="IPR050469">
    <property type="entry name" value="Diguanylate_Cyclase"/>
</dbReference>
<evidence type="ECO:0000256" key="1">
    <source>
        <dbReference type="SAM" id="Phobius"/>
    </source>
</evidence>
<keyword evidence="4" id="KW-1185">Reference proteome</keyword>
<organism evidence="3 4">
    <name type="scientific">Deinococcus arenae</name>
    <dbReference type="NCBI Taxonomy" id="1452751"/>
    <lineage>
        <taxon>Bacteria</taxon>
        <taxon>Thermotogati</taxon>
        <taxon>Deinococcota</taxon>
        <taxon>Deinococci</taxon>
        <taxon>Deinococcales</taxon>
        <taxon>Deinococcaceae</taxon>
        <taxon>Deinococcus</taxon>
    </lineage>
</organism>
<dbReference type="InterPro" id="IPR043128">
    <property type="entry name" value="Rev_trsase/Diguanyl_cyclase"/>
</dbReference>
<feature type="transmembrane region" description="Helical" evidence="1">
    <location>
        <begin position="15"/>
        <end position="35"/>
    </location>
</feature>
<dbReference type="PANTHER" id="PTHR45138">
    <property type="entry name" value="REGULATORY COMPONENTS OF SENSORY TRANSDUCTION SYSTEM"/>
    <property type="match status" value="1"/>
</dbReference>
<name>A0A8H9L619_9DEIO</name>
<dbReference type="Proteomes" id="UP000600547">
    <property type="component" value="Unassembled WGS sequence"/>
</dbReference>
<feature type="transmembrane region" description="Helical" evidence="1">
    <location>
        <begin position="124"/>
        <end position="145"/>
    </location>
</feature>
<feature type="transmembrane region" description="Helical" evidence="1">
    <location>
        <begin position="41"/>
        <end position="65"/>
    </location>
</feature>
<evidence type="ECO:0000259" key="2">
    <source>
        <dbReference type="PROSITE" id="PS50887"/>
    </source>
</evidence>
<dbReference type="Pfam" id="PF00990">
    <property type="entry name" value="GGDEF"/>
    <property type="match status" value="1"/>
</dbReference>
<dbReference type="Gene3D" id="3.30.70.270">
    <property type="match status" value="1"/>
</dbReference>
<feature type="transmembrane region" description="Helical" evidence="1">
    <location>
        <begin position="72"/>
        <end position="93"/>
    </location>
</feature>
<dbReference type="GO" id="GO:0052621">
    <property type="term" value="F:diguanylate cyclase activity"/>
    <property type="evidence" value="ECO:0007669"/>
    <property type="project" value="TreeGrafter"/>
</dbReference>
<proteinExistence type="predicted"/>
<comment type="caution">
    <text evidence="3">The sequence shown here is derived from an EMBL/GenBank/DDBJ whole genome shotgun (WGS) entry which is preliminary data.</text>
</comment>
<gene>
    <name evidence="3" type="ORF">GCM10008956_14700</name>
</gene>
<keyword evidence="1" id="KW-0472">Membrane</keyword>
<evidence type="ECO:0000313" key="3">
    <source>
        <dbReference type="EMBL" id="GGM39328.1"/>
    </source>
</evidence>
<accession>A0A8H9L619</accession>
<feature type="domain" description="GGDEF" evidence="2">
    <location>
        <begin position="219"/>
        <end position="345"/>
    </location>
</feature>
<dbReference type="AlphaFoldDB" id="A0A8H9L619"/>
<keyword evidence="1" id="KW-1133">Transmembrane helix</keyword>
<dbReference type="FunFam" id="3.30.70.270:FF:000001">
    <property type="entry name" value="Diguanylate cyclase domain protein"/>
    <property type="match status" value="1"/>
</dbReference>
<feature type="transmembrane region" description="Helical" evidence="1">
    <location>
        <begin position="99"/>
        <end position="117"/>
    </location>
</feature>
<evidence type="ECO:0000313" key="4">
    <source>
        <dbReference type="Proteomes" id="UP000600547"/>
    </source>
</evidence>
<reference evidence="4" key="1">
    <citation type="journal article" date="2019" name="Int. J. Syst. Evol. Microbiol.">
        <title>The Global Catalogue of Microorganisms (GCM) 10K type strain sequencing project: providing services to taxonomists for standard genome sequencing and annotation.</title>
        <authorList>
            <consortium name="The Broad Institute Genomics Platform"/>
            <consortium name="The Broad Institute Genome Sequencing Center for Infectious Disease"/>
            <person name="Wu L."/>
            <person name="Ma J."/>
        </authorList>
    </citation>
    <scope>NUCLEOTIDE SEQUENCE [LARGE SCALE GENOMIC DNA]</scope>
    <source>
        <strain evidence="4">JCM 31047</strain>
    </source>
</reference>
<dbReference type="EMBL" id="BMQG01000004">
    <property type="protein sequence ID" value="GGM39328.1"/>
    <property type="molecule type" value="Genomic_DNA"/>
</dbReference>
<dbReference type="SUPFAM" id="SSF55073">
    <property type="entry name" value="Nucleotide cyclase"/>
    <property type="match status" value="1"/>
</dbReference>
<sequence length="345" mass="36974">MKPLPLPQLLQRNRVMVVCSASFAYLLYAALTALVDPPREGWAALANPKNIAAAVALLTAAATLWQPRHVQGIYAVTSVGYLLVAILEIPRAVAWGDMPMHLTLWLTLNVLVSYLVFGTRLGTGVNVVSVLTMLVSVLMNGPVAPSNLADWLTAVIVMGGTGLIAFSTVTFIEQNLSADLYTTERLRAARKDALTEVLGRSATEEELERSIQQALKNRAPLSIIVTDIDHFKRVNDVHGHGAGDDVLRSFGKRLRRSVGGSGGQVGRWGGEEFLVILPGLARPDALAVAERLRAEVAGEPIAGLDVTASFGVGSLRGAEDNAEDLFARADSAMYNAKRSGRNSVR</sequence>
<dbReference type="NCBIfam" id="TIGR00254">
    <property type="entry name" value="GGDEF"/>
    <property type="match status" value="1"/>
</dbReference>
<keyword evidence="1" id="KW-0812">Transmembrane</keyword>
<dbReference type="CDD" id="cd01949">
    <property type="entry name" value="GGDEF"/>
    <property type="match status" value="1"/>
</dbReference>
<dbReference type="PROSITE" id="PS50887">
    <property type="entry name" value="GGDEF"/>
    <property type="match status" value="1"/>
</dbReference>
<dbReference type="GO" id="GO:0005886">
    <property type="term" value="C:plasma membrane"/>
    <property type="evidence" value="ECO:0007669"/>
    <property type="project" value="TreeGrafter"/>
</dbReference>
<feature type="transmembrane region" description="Helical" evidence="1">
    <location>
        <begin position="151"/>
        <end position="172"/>
    </location>
</feature>
<dbReference type="GO" id="GO:1902201">
    <property type="term" value="P:negative regulation of bacterial-type flagellum-dependent cell motility"/>
    <property type="evidence" value="ECO:0007669"/>
    <property type="project" value="TreeGrafter"/>
</dbReference>
<dbReference type="SMART" id="SM00267">
    <property type="entry name" value="GGDEF"/>
    <property type="match status" value="1"/>
</dbReference>
<dbReference type="GO" id="GO:0043709">
    <property type="term" value="P:cell adhesion involved in single-species biofilm formation"/>
    <property type="evidence" value="ECO:0007669"/>
    <property type="project" value="TreeGrafter"/>
</dbReference>
<dbReference type="InterPro" id="IPR029787">
    <property type="entry name" value="Nucleotide_cyclase"/>
</dbReference>
<dbReference type="PANTHER" id="PTHR45138:SF9">
    <property type="entry name" value="DIGUANYLATE CYCLASE DGCM-RELATED"/>
    <property type="match status" value="1"/>
</dbReference>
<protein>
    <recommendedName>
        <fullName evidence="2">GGDEF domain-containing protein</fullName>
    </recommendedName>
</protein>
<dbReference type="InterPro" id="IPR000160">
    <property type="entry name" value="GGDEF_dom"/>
</dbReference>